<protein>
    <submittedName>
        <fullName evidence="1">Uncharacterized protein</fullName>
    </submittedName>
</protein>
<accession>A0ABV8V049</accession>
<evidence type="ECO:0000313" key="1">
    <source>
        <dbReference type="EMBL" id="MFC4361213.1"/>
    </source>
</evidence>
<evidence type="ECO:0000313" key="2">
    <source>
        <dbReference type="Proteomes" id="UP001595840"/>
    </source>
</evidence>
<reference evidence="2" key="1">
    <citation type="journal article" date="2019" name="Int. J. Syst. Evol. Microbiol.">
        <title>The Global Catalogue of Microorganisms (GCM) 10K type strain sequencing project: providing services to taxonomists for standard genome sequencing and annotation.</title>
        <authorList>
            <consortium name="The Broad Institute Genomics Platform"/>
            <consortium name="The Broad Institute Genome Sequencing Center for Infectious Disease"/>
            <person name="Wu L."/>
            <person name="Ma J."/>
        </authorList>
    </citation>
    <scope>NUCLEOTIDE SEQUENCE [LARGE SCALE GENOMIC DNA]</scope>
    <source>
        <strain evidence="2">CECT 8570</strain>
    </source>
</reference>
<keyword evidence="2" id="KW-1185">Reference proteome</keyword>
<dbReference type="RefSeq" id="WP_290260111.1">
    <property type="nucleotide sequence ID" value="NZ_JAUFQG010000004.1"/>
</dbReference>
<dbReference type="EMBL" id="JBHSCX010000003">
    <property type="protein sequence ID" value="MFC4361213.1"/>
    <property type="molecule type" value="Genomic_DNA"/>
</dbReference>
<organism evidence="1 2">
    <name type="scientific">Simiduia curdlanivorans</name>
    <dbReference type="NCBI Taxonomy" id="1492769"/>
    <lineage>
        <taxon>Bacteria</taxon>
        <taxon>Pseudomonadati</taxon>
        <taxon>Pseudomonadota</taxon>
        <taxon>Gammaproteobacteria</taxon>
        <taxon>Cellvibrionales</taxon>
        <taxon>Cellvibrionaceae</taxon>
        <taxon>Simiduia</taxon>
    </lineage>
</organism>
<dbReference type="SUPFAM" id="SSF159894">
    <property type="entry name" value="YgaC/TfoX-N like"/>
    <property type="match status" value="1"/>
</dbReference>
<dbReference type="Gene3D" id="3.30.1460.30">
    <property type="entry name" value="YgaC/TfoX-N like chaperone"/>
    <property type="match status" value="1"/>
</dbReference>
<name>A0ABV8V049_9GAMM</name>
<sequence>MQQDLAFVDYVIEQLQKAGGSRTATVETRHRFNAVSISYHGQLVGLIVNNTLYLQLGHQVAAELLPGIRPLKPTGVDVDSQFFPVPLAWLADTKQLGRCLNNALLVDQPLSAYA</sequence>
<comment type="caution">
    <text evidence="1">The sequence shown here is derived from an EMBL/GenBank/DDBJ whole genome shotgun (WGS) entry which is preliminary data.</text>
</comment>
<proteinExistence type="predicted"/>
<dbReference type="Proteomes" id="UP001595840">
    <property type="component" value="Unassembled WGS sequence"/>
</dbReference>
<gene>
    <name evidence="1" type="ORF">ACFOX3_02805</name>
</gene>